<name>A0A6I3KIZ3_9HYPH</name>
<evidence type="ECO:0000256" key="4">
    <source>
        <dbReference type="ARBA" id="ARBA00023014"/>
    </source>
</evidence>
<dbReference type="Gene3D" id="2.102.10.10">
    <property type="entry name" value="Rieske [2Fe-2S] iron-sulphur domain"/>
    <property type="match status" value="1"/>
</dbReference>
<dbReference type="Proteomes" id="UP000440694">
    <property type="component" value="Unassembled WGS sequence"/>
</dbReference>
<accession>A0A6I3KIZ3</accession>
<dbReference type="PANTHER" id="PTHR21496">
    <property type="entry name" value="FERREDOXIN-RELATED"/>
    <property type="match status" value="1"/>
</dbReference>
<dbReference type="InterPro" id="IPR017941">
    <property type="entry name" value="Rieske_2Fe-2S"/>
</dbReference>
<protein>
    <submittedName>
        <fullName evidence="6">Rieske 2Fe-2S domain-containing protein</fullName>
    </submittedName>
</protein>
<evidence type="ECO:0000256" key="3">
    <source>
        <dbReference type="ARBA" id="ARBA00023004"/>
    </source>
</evidence>
<dbReference type="RefSeq" id="WP_154738214.1">
    <property type="nucleotide sequence ID" value="NZ_WMBQ01000001.1"/>
</dbReference>
<organism evidence="6 7">
    <name type="scientific">Hyphomicrobium album</name>
    <dbReference type="NCBI Taxonomy" id="2665159"/>
    <lineage>
        <taxon>Bacteria</taxon>
        <taxon>Pseudomonadati</taxon>
        <taxon>Pseudomonadota</taxon>
        <taxon>Alphaproteobacteria</taxon>
        <taxon>Hyphomicrobiales</taxon>
        <taxon>Hyphomicrobiaceae</taxon>
        <taxon>Hyphomicrobium</taxon>
    </lineage>
</organism>
<reference evidence="6 7" key="1">
    <citation type="submission" date="2019-11" db="EMBL/GenBank/DDBJ databases">
        <title>Identification of a novel strain.</title>
        <authorList>
            <person name="Xu Q."/>
            <person name="Wang G."/>
        </authorList>
    </citation>
    <scope>NUCLEOTIDE SEQUENCE [LARGE SCALE GENOMIC DNA]</scope>
    <source>
        <strain evidence="7">xq</strain>
    </source>
</reference>
<gene>
    <name evidence="6" type="ORF">GIW81_05030</name>
</gene>
<keyword evidence="2" id="KW-0479">Metal-binding</keyword>
<dbReference type="InterPro" id="IPR036922">
    <property type="entry name" value="Rieske_2Fe-2S_sf"/>
</dbReference>
<evidence type="ECO:0000256" key="2">
    <source>
        <dbReference type="ARBA" id="ARBA00022723"/>
    </source>
</evidence>
<keyword evidence="7" id="KW-1185">Reference proteome</keyword>
<dbReference type="PANTHER" id="PTHR21496:SF23">
    <property type="entry name" value="3-PHENYLPROPIONATE_CINNAMIC ACID DIOXYGENASE FERREDOXIN SUBUNIT"/>
    <property type="match status" value="1"/>
</dbReference>
<keyword evidence="3" id="KW-0408">Iron</keyword>
<keyword evidence="1" id="KW-0001">2Fe-2S</keyword>
<feature type="domain" description="Rieske" evidence="5">
    <location>
        <begin position="5"/>
        <end position="100"/>
    </location>
</feature>
<proteinExistence type="predicted"/>
<dbReference type="GO" id="GO:0046872">
    <property type="term" value="F:metal ion binding"/>
    <property type="evidence" value="ECO:0007669"/>
    <property type="project" value="UniProtKB-KW"/>
</dbReference>
<dbReference type="Pfam" id="PF00355">
    <property type="entry name" value="Rieske"/>
    <property type="match status" value="1"/>
</dbReference>
<dbReference type="AlphaFoldDB" id="A0A6I3KIZ3"/>
<comment type="caution">
    <text evidence="6">The sequence shown here is derived from an EMBL/GenBank/DDBJ whole genome shotgun (WGS) entry which is preliminary data.</text>
</comment>
<keyword evidence="4" id="KW-0411">Iron-sulfur</keyword>
<evidence type="ECO:0000313" key="7">
    <source>
        <dbReference type="Proteomes" id="UP000440694"/>
    </source>
</evidence>
<sequence length="102" mass="10718">MAEFVKVASTGEIAPGQCRLVTVNGADIALFNVDGNFFALSNACTHDEGPLAEGEIAGHEVTCPWHGAKFDIRTGEVLGPPAYDAVVRYDVRVTGGDIEVAV</sequence>
<dbReference type="CDD" id="cd03528">
    <property type="entry name" value="Rieske_RO_ferredoxin"/>
    <property type="match status" value="1"/>
</dbReference>
<dbReference type="PROSITE" id="PS51296">
    <property type="entry name" value="RIESKE"/>
    <property type="match status" value="1"/>
</dbReference>
<dbReference type="EMBL" id="WMBQ01000001">
    <property type="protein sequence ID" value="MTD93697.1"/>
    <property type="molecule type" value="Genomic_DNA"/>
</dbReference>
<dbReference type="GO" id="GO:0051537">
    <property type="term" value="F:2 iron, 2 sulfur cluster binding"/>
    <property type="evidence" value="ECO:0007669"/>
    <property type="project" value="UniProtKB-KW"/>
</dbReference>
<evidence type="ECO:0000259" key="5">
    <source>
        <dbReference type="PROSITE" id="PS51296"/>
    </source>
</evidence>
<evidence type="ECO:0000313" key="6">
    <source>
        <dbReference type="EMBL" id="MTD93697.1"/>
    </source>
</evidence>
<dbReference type="SUPFAM" id="SSF50022">
    <property type="entry name" value="ISP domain"/>
    <property type="match status" value="1"/>
</dbReference>
<evidence type="ECO:0000256" key="1">
    <source>
        <dbReference type="ARBA" id="ARBA00022714"/>
    </source>
</evidence>